<evidence type="ECO:0000256" key="1">
    <source>
        <dbReference type="ARBA" id="ARBA00022517"/>
    </source>
</evidence>
<evidence type="ECO:0000256" key="2">
    <source>
        <dbReference type="ARBA" id="ARBA00022670"/>
    </source>
</evidence>
<proteinExistence type="inferred from homology"/>
<comment type="similarity">
    <text evidence="5">Belongs to the Prp family.</text>
</comment>
<dbReference type="RefSeq" id="WP_210954609.1">
    <property type="nucleotide sequence ID" value="NZ_CP054393.1"/>
</dbReference>
<name>A0A975FLH9_LOWBP</name>
<keyword evidence="4" id="KW-0788">Thiol protease</keyword>
<dbReference type="AlphaFoldDB" id="A0A975FLH9"/>
<dbReference type="EMBL" id="CP054393">
    <property type="protein sequence ID" value="QTX03181.1"/>
    <property type="molecule type" value="Genomic_DNA"/>
</dbReference>
<keyword evidence="1" id="KW-0690">Ribosome biogenesis</keyword>
<dbReference type="Proteomes" id="UP000672038">
    <property type="component" value="Chromosome"/>
</dbReference>
<dbReference type="Pfam" id="PF04327">
    <property type="entry name" value="Peptidase_Prp"/>
    <property type="match status" value="1"/>
</dbReference>
<dbReference type="KEGG" id="pluf:LFWB_6180"/>
<dbReference type="GO" id="GO:0006508">
    <property type="term" value="P:proteolysis"/>
    <property type="evidence" value="ECO:0007669"/>
    <property type="project" value="UniProtKB-KW"/>
</dbReference>
<keyword evidence="8" id="KW-1185">Reference proteome</keyword>
<accession>A0A975FLH9</accession>
<sequence>MIKYSFVKIENKIEKVEIRGHALYSFKGNDIVCASVSSVIIFILNAIEIFELKTKITFDLKEGYFFLKILKFDDIINKLLSNLEYTLKNLNKTYPKNLKEI</sequence>
<dbReference type="InterPro" id="IPR007422">
    <property type="entry name" value="Peptidase_Prp"/>
</dbReference>
<gene>
    <name evidence="7" type="ORF">LFWB_6180</name>
</gene>
<dbReference type="Gene3D" id="3.30.70.1490">
    <property type="entry name" value="Cysteine protease Prp"/>
    <property type="match status" value="1"/>
</dbReference>
<keyword evidence="3" id="KW-0378">Hydrolase</keyword>
<evidence type="ECO:0000256" key="6">
    <source>
        <dbReference type="ARBA" id="ARBA00044538"/>
    </source>
</evidence>
<dbReference type="GO" id="GO:0042254">
    <property type="term" value="P:ribosome biogenesis"/>
    <property type="evidence" value="ECO:0007669"/>
    <property type="project" value="UniProtKB-KW"/>
</dbReference>
<dbReference type="CDD" id="cd16332">
    <property type="entry name" value="Prp-like"/>
    <property type="match status" value="1"/>
</dbReference>
<protein>
    <recommendedName>
        <fullName evidence="6">Ribosomal processing cysteine protease Prp</fullName>
    </recommendedName>
</protein>
<dbReference type="PANTHER" id="PTHR39178:SF1">
    <property type="entry name" value="RIBOSOMAL-PROCESSING CYSTEINE PROTEASE PRP"/>
    <property type="match status" value="1"/>
</dbReference>
<evidence type="ECO:0000313" key="7">
    <source>
        <dbReference type="EMBL" id="QTX03181.1"/>
    </source>
</evidence>
<reference evidence="7" key="1">
    <citation type="submission" date="2020-06" db="EMBL/GenBank/DDBJ databases">
        <title>Complete genome sequence of Candidatus Phytoplasma luffae NCHU2019.</title>
        <authorList>
            <person name="Cho S.-T."/>
            <person name="Tan C.-M."/>
            <person name="Li J.-R."/>
            <person name="Chien Y.-Y."/>
            <person name="Chiu Y.-C."/>
            <person name="Yang J.-Y."/>
            <person name="Kuo C.-H."/>
        </authorList>
    </citation>
    <scope>NUCLEOTIDE SEQUENCE</scope>
    <source>
        <strain evidence="7">NCHU2019</strain>
    </source>
</reference>
<dbReference type="GO" id="GO:0008234">
    <property type="term" value="F:cysteine-type peptidase activity"/>
    <property type="evidence" value="ECO:0007669"/>
    <property type="project" value="UniProtKB-KW"/>
</dbReference>
<evidence type="ECO:0000256" key="4">
    <source>
        <dbReference type="ARBA" id="ARBA00022807"/>
    </source>
</evidence>
<organism evidence="7 8">
    <name type="scientific">Loofah witches'-broom phytoplasma</name>
    <dbReference type="NCBI Taxonomy" id="35773"/>
    <lineage>
        <taxon>Bacteria</taxon>
        <taxon>Bacillati</taxon>
        <taxon>Mycoplasmatota</taxon>
        <taxon>Mollicutes</taxon>
        <taxon>Acholeplasmatales</taxon>
        <taxon>Acholeplasmataceae</taxon>
        <taxon>Candidatus Phytoplasma</taxon>
        <taxon>16SrVIII (Loofah witches'-broom group)</taxon>
    </lineage>
</organism>
<dbReference type="SUPFAM" id="SSF118010">
    <property type="entry name" value="TM1457-like"/>
    <property type="match status" value="1"/>
</dbReference>
<evidence type="ECO:0000256" key="5">
    <source>
        <dbReference type="ARBA" id="ARBA00044503"/>
    </source>
</evidence>
<evidence type="ECO:0000256" key="3">
    <source>
        <dbReference type="ARBA" id="ARBA00022801"/>
    </source>
</evidence>
<evidence type="ECO:0000313" key="8">
    <source>
        <dbReference type="Proteomes" id="UP000672038"/>
    </source>
</evidence>
<dbReference type="PANTHER" id="PTHR39178">
    <property type="entry name" value="HYPOTHETICAL RIBOSOME-ASSOCIATED PROTEIN"/>
    <property type="match status" value="1"/>
</dbReference>
<keyword evidence="2 7" id="KW-0645">Protease</keyword>
<dbReference type="InterPro" id="IPR036764">
    <property type="entry name" value="Peptidase_Prp_sf"/>
</dbReference>